<keyword evidence="2" id="KW-1185">Reference proteome</keyword>
<accession>A0A834HVB1</accession>
<reference evidence="1" key="1">
    <citation type="submission" date="2020-08" db="EMBL/GenBank/DDBJ databases">
        <title>Genome sequencing and assembly of the red palm weevil Rhynchophorus ferrugineus.</title>
        <authorList>
            <person name="Dias G.B."/>
            <person name="Bergman C.M."/>
            <person name="Manee M."/>
        </authorList>
    </citation>
    <scope>NUCLEOTIDE SEQUENCE</scope>
    <source>
        <strain evidence="1">AA-2017</strain>
        <tissue evidence="1">Whole larva</tissue>
    </source>
</reference>
<organism evidence="1 2">
    <name type="scientific">Rhynchophorus ferrugineus</name>
    <name type="common">Red palm weevil</name>
    <name type="synonym">Curculio ferrugineus</name>
    <dbReference type="NCBI Taxonomy" id="354439"/>
    <lineage>
        <taxon>Eukaryota</taxon>
        <taxon>Metazoa</taxon>
        <taxon>Ecdysozoa</taxon>
        <taxon>Arthropoda</taxon>
        <taxon>Hexapoda</taxon>
        <taxon>Insecta</taxon>
        <taxon>Pterygota</taxon>
        <taxon>Neoptera</taxon>
        <taxon>Endopterygota</taxon>
        <taxon>Coleoptera</taxon>
        <taxon>Polyphaga</taxon>
        <taxon>Cucujiformia</taxon>
        <taxon>Curculionidae</taxon>
        <taxon>Dryophthorinae</taxon>
        <taxon>Rhynchophorus</taxon>
    </lineage>
</organism>
<comment type="caution">
    <text evidence="1">The sequence shown here is derived from an EMBL/GenBank/DDBJ whole genome shotgun (WGS) entry which is preliminary data.</text>
</comment>
<dbReference type="EMBL" id="JAACXV010014348">
    <property type="protein sequence ID" value="KAF7268088.1"/>
    <property type="molecule type" value="Genomic_DNA"/>
</dbReference>
<proteinExistence type="predicted"/>
<evidence type="ECO:0000313" key="1">
    <source>
        <dbReference type="EMBL" id="KAF7268088.1"/>
    </source>
</evidence>
<protein>
    <submittedName>
        <fullName evidence="1">Uncharacterized protein</fullName>
    </submittedName>
</protein>
<dbReference type="Proteomes" id="UP000625711">
    <property type="component" value="Unassembled WGS sequence"/>
</dbReference>
<sequence length="119" mass="13580">MNEDTPSLRNRDYDLRMSSTQGGVTDVGIMIPSRIPTNRPAKTRVSRFRLVTGVDSNNLYTQDTEHKVFEEFVTITVTDIVSLDYNLDINSKKAPGSDLITRELLEQLLCKVFPRNLYI</sequence>
<dbReference type="AlphaFoldDB" id="A0A834HVB1"/>
<name>A0A834HVB1_RHYFE</name>
<evidence type="ECO:0000313" key="2">
    <source>
        <dbReference type="Proteomes" id="UP000625711"/>
    </source>
</evidence>
<gene>
    <name evidence="1" type="ORF">GWI33_018749</name>
</gene>